<keyword evidence="1" id="KW-0812">Transmembrane</keyword>
<dbReference type="EMBL" id="CAUYUJ010015954">
    <property type="protein sequence ID" value="CAK0860178.1"/>
    <property type="molecule type" value="Genomic_DNA"/>
</dbReference>
<dbReference type="SUPFAM" id="SSF50156">
    <property type="entry name" value="PDZ domain-like"/>
    <property type="match status" value="1"/>
</dbReference>
<keyword evidence="4" id="KW-1185">Reference proteome</keyword>
<organism evidence="3 4">
    <name type="scientific">Prorocentrum cordatum</name>
    <dbReference type="NCBI Taxonomy" id="2364126"/>
    <lineage>
        <taxon>Eukaryota</taxon>
        <taxon>Sar</taxon>
        <taxon>Alveolata</taxon>
        <taxon>Dinophyceae</taxon>
        <taxon>Prorocentrales</taxon>
        <taxon>Prorocentraceae</taxon>
        <taxon>Prorocentrum</taxon>
    </lineage>
</organism>
<feature type="transmembrane region" description="Helical" evidence="1">
    <location>
        <begin position="606"/>
        <end position="623"/>
    </location>
</feature>
<dbReference type="Gene3D" id="1.25.40.20">
    <property type="entry name" value="Ankyrin repeat-containing domain"/>
    <property type="match status" value="1"/>
</dbReference>
<evidence type="ECO:0000313" key="3">
    <source>
        <dbReference type="EMBL" id="CAK0860178.1"/>
    </source>
</evidence>
<dbReference type="InterPro" id="IPR036770">
    <property type="entry name" value="Ankyrin_rpt-contain_sf"/>
</dbReference>
<feature type="domain" description="PDZ" evidence="2">
    <location>
        <begin position="476"/>
        <end position="513"/>
    </location>
</feature>
<proteinExistence type="predicted"/>
<evidence type="ECO:0000259" key="2">
    <source>
        <dbReference type="PROSITE" id="PS50106"/>
    </source>
</evidence>
<feature type="transmembrane region" description="Helical" evidence="1">
    <location>
        <begin position="572"/>
        <end position="594"/>
    </location>
</feature>
<dbReference type="InterPro" id="IPR041489">
    <property type="entry name" value="PDZ_6"/>
</dbReference>
<dbReference type="Pfam" id="PF17820">
    <property type="entry name" value="PDZ_6"/>
    <property type="match status" value="1"/>
</dbReference>
<dbReference type="SUPFAM" id="SSF48403">
    <property type="entry name" value="Ankyrin repeat"/>
    <property type="match status" value="1"/>
</dbReference>
<dbReference type="PROSITE" id="PS50106">
    <property type="entry name" value="PDZ"/>
    <property type="match status" value="1"/>
</dbReference>
<keyword evidence="1" id="KW-0472">Membrane</keyword>
<reference evidence="3" key="1">
    <citation type="submission" date="2023-10" db="EMBL/GenBank/DDBJ databases">
        <authorList>
            <person name="Chen Y."/>
            <person name="Shah S."/>
            <person name="Dougan E. K."/>
            <person name="Thang M."/>
            <person name="Chan C."/>
        </authorList>
    </citation>
    <scope>NUCLEOTIDE SEQUENCE [LARGE SCALE GENOMIC DNA]</scope>
</reference>
<keyword evidence="1" id="KW-1133">Transmembrane helix</keyword>
<name>A0ABN9UK36_9DINO</name>
<dbReference type="Proteomes" id="UP001189429">
    <property type="component" value="Unassembled WGS sequence"/>
</dbReference>
<accession>A0ABN9UK36</accession>
<dbReference type="InterPro" id="IPR036034">
    <property type="entry name" value="PDZ_sf"/>
</dbReference>
<dbReference type="InterPro" id="IPR001478">
    <property type="entry name" value="PDZ"/>
</dbReference>
<evidence type="ECO:0000313" key="4">
    <source>
        <dbReference type="Proteomes" id="UP001189429"/>
    </source>
</evidence>
<gene>
    <name evidence="3" type="ORF">PCOR1329_LOCUS49229</name>
</gene>
<sequence>MPRDAAASQADPNLADLTRVTPLMEAIRCRAAAAVDTLLSRGADAFLRGGPAGETAFEALCSADPARAERLAQELAAGASAPEACAQAAGAGPPGGAAWSRRRCVEAMLRAVEAHCPARVREVLSLWQRERWPPDDLLGWTDHDGNGWLHLGVLAPPPEQCWAPLAAVVGELVAAGAAADRPNSRGETPFLLAVQEALAVRTGREGLLRALLEAGAPGAAAAGGVLEAIDKFFGEQRDYSYTVKVFGWARVIEFFDSAGGAARPDLLALADLAGQPDDSNVGFLLGPRQATVRGERRGVTLLAGAFSERAGACPFYPEQCSARRRASAPVERARFSVDCAEALRKPDLDRRETSALRANAARKQDFTQGKVVLDYGCASGPLAATGELEGTSGFLSLVDLRRRQGHWAENMKRSPRRLWSALAPTDHFAPSNADLVDNAAREGTADNAASDAMATPGKNLTSMFGVIIMMQPGANGISLIGSEIRSVRQGSIGARAGVRVGDYIVAANGAPFKEGSLGPLESGTVPYTLTVSITCPAGIVTFGSFACGSLALAFLTVGNNGFGFVDHVANALYVFGLIRCLKSVLASPLLSIRLPDMAIARWRSDLTGIWLMATLVVLPPYFFRMAYHYVYMSTGVHDVTFWTFISSMLAWMMTKLVILEIAVVTTFMLGVAEHFILQLQNALSCKPADFPDHVHARAAELVNTTGPQLAPLGVPLLCLVGKMMFTCIDIYRAVADSTCRKTFHIQAGAEVDTYLRAVQRGAALLAEILLIAIGPLRLSAALASLNDGLGEVRSKAPELHAQVSAVEAMLERANGGSGWGIQICTGVVMNKEFLQTVCVRALLLSTAAAAFLDSWLGYENGERQHEAHFSKIEHTLANITAYIHNH</sequence>
<evidence type="ECO:0000256" key="1">
    <source>
        <dbReference type="SAM" id="Phobius"/>
    </source>
</evidence>
<protein>
    <recommendedName>
        <fullName evidence="2">PDZ domain-containing protein</fullName>
    </recommendedName>
</protein>
<comment type="caution">
    <text evidence="3">The sequence shown here is derived from an EMBL/GenBank/DDBJ whole genome shotgun (WGS) entry which is preliminary data.</text>
</comment>